<gene>
    <name evidence="3" type="ORF">C8259_27285</name>
</gene>
<dbReference type="Pfam" id="PF01833">
    <property type="entry name" value="TIG"/>
    <property type="match status" value="1"/>
</dbReference>
<dbReference type="Gene3D" id="2.60.40.10">
    <property type="entry name" value="Immunoglobulins"/>
    <property type="match status" value="1"/>
</dbReference>
<dbReference type="SUPFAM" id="SSF53474">
    <property type="entry name" value="alpha/beta-Hydrolases"/>
    <property type="match status" value="1"/>
</dbReference>
<dbReference type="InterPro" id="IPR014756">
    <property type="entry name" value="Ig_E-set"/>
</dbReference>
<evidence type="ECO:0000259" key="1">
    <source>
        <dbReference type="Pfam" id="PF01764"/>
    </source>
</evidence>
<protein>
    <submittedName>
        <fullName evidence="3">Uncharacterized protein</fullName>
    </submittedName>
</protein>
<sequence>MSSAATVNQNVNSMMTLCAFSPIAAVPLPDGETSVQQQQRMLDGIRSSMAETPGLDSWKVVWLGVSSFRANMAFVVQNVKDTSELAVCFRGTVFSSLIDLAEDFEVFEQVPFSQGGTPPPGSTPVIAKGAAAAFDAIMAAKCVLGLPGGSGTLVSALQTLCGTTEPATVHLTGHSLGGCLVTTVAPALQSQFAKINPHITFDTYTFAAPTAGNEAFATWFDTRFPNGQAIWNKYDVVANVWWNLGAGPTSIQSFFPDPGPYASECTDKKGQTVQSQIQGMAKKLADSGVSPYVQPTQQPPLNTDYAVHSPDALGKTEQDWMGQLAYQHANNTYLALLGAPTVNIDVPQIKSLSPSSGRAGTPVTITVESTAAFASACVVYFGSERGTDAKVVGDKSITVTAPRHLGIEKTVAVAVTNLLTISDTKKTPANEFTYTSQDG</sequence>
<dbReference type="RefSeq" id="WP_084494305.1">
    <property type="nucleotide sequence ID" value="NZ_PYHS01000018.1"/>
</dbReference>
<dbReference type="PANTHER" id="PTHR45856:SF24">
    <property type="entry name" value="FUNGAL LIPASE-LIKE DOMAIN-CONTAINING PROTEIN"/>
    <property type="match status" value="1"/>
</dbReference>
<dbReference type="InterPro" id="IPR013783">
    <property type="entry name" value="Ig-like_fold"/>
</dbReference>
<evidence type="ECO:0000313" key="4">
    <source>
        <dbReference type="Proteomes" id="UP000241647"/>
    </source>
</evidence>
<dbReference type="EMBL" id="PYHS01000018">
    <property type="protein sequence ID" value="PSR59204.1"/>
    <property type="molecule type" value="Genomic_DNA"/>
</dbReference>
<comment type="caution">
    <text evidence="3">The sequence shown here is derived from an EMBL/GenBank/DDBJ whole genome shotgun (WGS) entry which is preliminary data.</text>
</comment>
<dbReference type="CDD" id="cd00102">
    <property type="entry name" value="IPT"/>
    <property type="match status" value="1"/>
</dbReference>
<dbReference type="PANTHER" id="PTHR45856">
    <property type="entry name" value="ALPHA/BETA-HYDROLASES SUPERFAMILY PROTEIN"/>
    <property type="match status" value="1"/>
</dbReference>
<dbReference type="InterPro" id="IPR051218">
    <property type="entry name" value="Sec_MonoDiacylglyc_Lipase"/>
</dbReference>
<dbReference type="GO" id="GO:0006629">
    <property type="term" value="P:lipid metabolic process"/>
    <property type="evidence" value="ECO:0007669"/>
    <property type="project" value="InterPro"/>
</dbReference>
<organism evidence="3 4">
    <name type="scientific">Nocardia nova</name>
    <dbReference type="NCBI Taxonomy" id="37330"/>
    <lineage>
        <taxon>Bacteria</taxon>
        <taxon>Bacillati</taxon>
        <taxon>Actinomycetota</taxon>
        <taxon>Actinomycetes</taxon>
        <taxon>Mycobacteriales</taxon>
        <taxon>Nocardiaceae</taxon>
        <taxon>Nocardia</taxon>
    </lineage>
</organism>
<evidence type="ECO:0000313" key="3">
    <source>
        <dbReference type="EMBL" id="PSR59204.1"/>
    </source>
</evidence>
<dbReference type="Proteomes" id="UP000241647">
    <property type="component" value="Unassembled WGS sequence"/>
</dbReference>
<evidence type="ECO:0000259" key="2">
    <source>
        <dbReference type="Pfam" id="PF01833"/>
    </source>
</evidence>
<reference evidence="3 4" key="1">
    <citation type="submission" date="2018-02" db="EMBL/GenBank/DDBJ databases">
        <title>8 Nocardia nova and 1 Nocardia cyriacigeorgica strain used for evolution to TMP-SMX.</title>
        <authorList>
            <person name="Mehta H."/>
            <person name="Weng J."/>
            <person name="Shamoo Y."/>
        </authorList>
    </citation>
    <scope>NUCLEOTIDE SEQUENCE [LARGE SCALE GENOMIC DNA]</scope>
    <source>
        <strain evidence="3 4">ATCC 33727</strain>
    </source>
</reference>
<accession>A0A2T2YUL5</accession>
<dbReference type="AlphaFoldDB" id="A0A2T2YUL5"/>
<dbReference type="InterPro" id="IPR002909">
    <property type="entry name" value="IPT_dom"/>
</dbReference>
<dbReference type="Pfam" id="PF01764">
    <property type="entry name" value="Lipase_3"/>
    <property type="match status" value="1"/>
</dbReference>
<dbReference type="InterPro" id="IPR002921">
    <property type="entry name" value="Fungal_lipase-type"/>
</dbReference>
<dbReference type="Gene3D" id="3.40.50.1820">
    <property type="entry name" value="alpha/beta hydrolase"/>
    <property type="match status" value="1"/>
</dbReference>
<dbReference type="SUPFAM" id="SSF81296">
    <property type="entry name" value="E set domains"/>
    <property type="match status" value="1"/>
</dbReference>
<proteinExistence type="predicted"/>
<dbReference type="InterPro" id="IPR029058">
    <property type="entry name" value="AB_hydrolase_fold"/>
</dbReference>
<name>A0A2T2YUL5_9NOCA</name>
<feature type="domain" description="Fungal lipase-type" evidence="1">
    <location>
        <begin position="87"/>
        <end position="240"/>
    </location>
</feature>
<feature type="domain" description="IPT/TIG" evidence="2">
    <location>
        <begin position="347"/>
        <end position="433"/>
    </location>
</feature>
<dbReference type="GO" id="GO:0005975">
    <property type="term" value="P:carbohydrate metabolic process"/>
    <property type="evidence" value="ECO:0007669"/>
    <property type="project" value="UniProtKB-ARBA"/>
</dbReference>